<protein>
    <submittedName>
        <fullName evidence="1">Uncharacterized protein</fullName>
    </submittedName>
</protein>
<organism evidence="1 2">
    <name type="scientific">Stygiolobus azoricus</name>
    <dbReference type="NCBI Taxonomy" id="41675"/>
    <lineage>
        <taxon>Archaea</taxon>
        <taxon>Thermoproteota</taxon>
        <taxon>Thermoprotei</taxon>
        <taxon>Sulfolobales</taxon>
        <taxon>Sulfolobaceae</taxon>
        <taxon>Stygiolobus</taxon>
    </lineage>
</organism>
<keyword evidence="2" id="KW-1185">Reference proteome</keyword>
<dbReference type="GeneID" id="42799290"/>
<evidence type="ECO:0000313" key="2">
    <source>
        <dbReference type="Proteomes" id="UP000423396"/>
    </source>
</evidence>
<reference evidence="1 2" key="1">
    <citation type="submission" date="2019-10" db="EMBL/GenBank/DDBJ databases">
        <title>Genome Sequences from Six Type Strain Members of the Archaeal Family Sulfolobaceae: Acidianus ambivalens, Acidianus infernus, Metallosphaera prunae, Stygiolobus azoricus, Sulfolobus metallicus, and Sulfurisphaera ohwakuensis.</title>
        <authorList>
            <person name="Counts J.A."/>
            <person name="Kelly R.M."/>
        </authorList>
    </citation>
    <scope>NUCLEOTIDE SEQUENCE [LARGE SCALE GENOMIC DNA]</scope>
    <source>
        <strain evidence="1 2">FC6</strain>
    </source>
</reference>
<evidence type="ECO:0000313" key="1">
    <source>
        <dbReference type="EMBL" id="QGR20186.1"/>
    </source>
</evidence>
<dbReference type="RefSeq" id="WP_156007635.1">
    <property type="nucleotide sequence ID" value="NZ_CP045483.1"/>
</dbReference>
<dbReference type="KEGG" id="sazo:D1868_09430"/>
<accession>A0A650CQT0</accession>
<proteinExistence type="predicted"/>
<name>A0A650CQT0_9CREN</name>
<dbReference type="EMBL" id="CP045483">
    <property type="protein sequence ID" value="QGR20186.1"/>
    <property type="molecule type" value="Genomic_DNA"/>
</dbReference>
<sequence>MKGTQTQMGLKGLFMANSEDHLLLSFTSEKLYQLNKKEESQMVKEKSLVELGHARGILEKLIKYMGVDSMREWLNEIKNKKGEDVKEEFMLTSTVYLLSKLLSEKVSDIKEKEELTKQAEIYYQKAKEIYDKLLESNVNIA</sequence>
<dbReference type="OrthoDB" id="43037at2157"/>
<gene>
    <name evidence="1" type="ORF">D1868_09430</name>
</gene>
<dbReference type="Proteomes" id="UP000423396">
    <property type="component" value="Chromosome"/>
</dbReference>
<dbReference type="AlphaFoldDB" id="A0A650CQT0"/>